<accession>A0A7M1S0G7</accession>
<evidence type="ECO:0000313" key="1">
    <source>
        <dbReference type="EMBL" id="QOR59641.1"/>
    </source>
</evidence>
<protein>
    <submittedName>
        <fullName evidence="1">VpsT-like putative transcriptional regulator</fullName>
    </submittedName>
</protein>
<dbReference type="EMBL" id="MT774392">
    <property type="protein sequence ID" value="QOR59641.1"/>
    <property type="molecule type" value="Genomic_DNA"/>
</dbReference>
<dbReference type="GeneID" id="65130251"/>
<dbReference type="KEGG" id="vg:65130251"/>
<keyword evidence="2" id="KW-1185">Reference proteome</keyword>
<dbReference type="Proteomes" id="UP000594055">
    <property type="component" value="Segment"/>
</dbReference>
<sequence>MNRKANNVIRIPTSLDGKFFEYWFKFLRPFHNLTDREIDVIACFVKHRYELSKVIKDNDILDKVTMSEDTKRKVREECNITLPHFQVIMGKLRKNKVIINGRINPRFIPNIEEGCNAFHLLLYFELK</sequence>
<reference evidence="1 2" key="1">
    <citation type="submission" date="2020-07" db="EMBL/GenBank/DDBJ databases">
        <title>Taxonomic proposal: Crassvirales, a new order of highly abundant and diverse bacterial viruses.</title>
        <authorList>
            <person name="Shkoporov A.N."/>
            <person name="Stockdale S.R."/>
            <person name="Guerin E."/>
            <person name="Ross R.P."/>
            <person name="Hill C."/>
        </authorList>
    </citation>
    <scope>NUCLEOTIDE SEQUENCE [LARGE SCALE GENOMIC DNA]</scope>
</reference>
<evidence type="ECO:0000313" key="2">
    <source>
        <dbReference type="Proteomes" id="UP000594055"/>
    </source>
</evidence>
<organism evidence="1 2">
    <name type="scientific">uncultured phage cr128_1</name>
    <dbReference type="NCBI Taxonomy" id="2772076"/>
    <lineage>
        <taxon>Viruses</taxon>
        <taxon>Duplodnaviria</taxon>
        <taxon>Heunggongvirae</taxon>
        <taxon>Uroviricota</taxon>
        <taxon>Caudoviricetes</taxon>
        <taxon>Crassvirales</taxon>
        <taxon>Steigviridae</taxon>
        <taxon>Asinivirinae</taxon>
        <taxon>Mahlunavirus</taxon>
        <taxon>Mahlunavirus rarus</taxon>
    </lineage>
</organism>
<proteinExistence type="predicted"/>
<dbReference type="RefSeq" id="YP_010111799.1">
    <property type="nucleotide sequence ID" value="NC_055885.1"/>
</dbReference>
<name>A0A7M1S0G7_9CAUD</name>